<evidence type="ECO:0000313" key="10">
    <source>
        <dbReference type="Proteomes" id="UP000008141"/>
    </source>
</evidence>
<dbReference type="InterPro" id="IPR050835">
    <property type="entry name" value="ABC_transporter_sub-D"/>
</dbReference>
<feature type="region of interest" description="Disordered" evidence="6">
    <location>
        <begin position="41"/>
        <end position="74"/>
    </location>
</feature>
<dbReference type="GO" id="GO:0005778">
    <property type="term" value="C:peroxisomal membrane"/>
    <property type="evidence" value="ECO:0007669"/>
    <property type="project" value="TreeGrafter"/>
</dbReference>
<dbReference type="GO" id="GO:0006635">
    <property type="term" value="P:fatty acid beta-oxidation"/>
    <property type="evidence" value="ECO:0007669"/>
    <property type="project" value="TreeGrafter"/>
</dbReference>
<dbReference type="PANTHER" id="PTHR11384">
    <property type="entry name" value="ATP-BINDING CASSETTE, SUB-FAMILY D MEMBER"/>
    <property type="match status" value="1"/>
</dbReference>
<dbReference type="Pfam" id="PF00005">
    <property type="entry name" value="ABC_tran"/>
    <property type="match status" value="1"/>
</dbReference>
<name>E1Z731_CHLVA</name>
<gene>
    <name evidence="9" type="ORF">CHLNCDRAFT_142419</name>
</gene>
<accession>E1Z731</accession>
<dbReference type="GeneID" id="17357480"/>
<evidence type="ECO:0000256" key="1">
    <source>
        <dbReference type="ARBA" id="ARBA00008575"/>
    </source>
</evidence>
<dbReference type="KEGG" id="cvr:CHLNCDRAFT_142419"/>
<evidence type="ECO:0000313" key="9">
    <source>
        <dbReference type="EMBL" id="EFN58353.1"/>
    </source>
</evidence>
<keyword evidence="4 7" id="KW-1133">Transmembrane helix</keyword>
<feature type="region of interest" description="Disordered" evidence="6">
    <location>
        <begin position="464"/>
        <end position="497"/>
    </location>
</feature>
<feature type="transmembrane region" description="Helical" evidence="7">
    <location>
        <begin position="237"/>
        <end position="255"/>
    </location>
</feature>
<dbReference type="GO" id="GO:0005324">
    <property type="term" value="F:long-chain fatty acid transmembrane transporter activity"/>
    <property type="evidence" value="ECO:0007669"/>
    <property type="project" value="TreeGrafter"/>
</dbReference>
<evidence type="ECO:0000256" key="4">
    <source>
        <dbReference type="ARBA" id="ARBA00022989"/>
    </source>
</evidence>
<dbReference type="InParanoid" id="E1Z731"/>
<dbReference type="PROSITE" id="PS50893">
    <property type="entry name" value="ABC_TRANSPORTER_2"/>
    <property type="match status" value="1"/>
</dbReference>
<dbReference type="Pfam" id="PF06472">
    <property type="entry name" value="ABC_membrane_2"/>
    <property type="match status" value="1"/>
</dbReference>
<dbReference type="eggNOG" id="KOG0060">
    <property type="taxonomic scope" value="Eukaryota"/>
</dbReference>
<dbReference type="EMBL" id="GL433838">
    <property type="protein sequence ID" value="EFN58353.1"/>
    <property type="molecule type" value="Genomic_DNA"/>
</dbReference>
<dbReference type="InterPro" id="IPR027417">
    <property type="entry name" value="P-loop_NTPase"/>
</dbReference>
<dbReference type="Gene3D" id="3.40.50.300">
    <property type="entry name" value="P-loop containing nucleotide triphosphate hydrolases"/>
    <property type="match status" value="1"/>
</dbReference>
<dbReference type="InterPro" id="IPR009030">
    <property type="entry name" value="Growth_fac_rcpt_cys_sf"/>
</dbReference>
<dbReference type="STRING" id="554065.E1Z731"/>
<evidence type="ECO:0000256" key="3">
    <source>
        <dbReference type="ARBA" id="ARBA00022692"/>
    </source>
</evidence>
<organism evidence="10">
    <name type="scientific">Chlorella variabilis</name>
    <name type="common">Green alga</name>
    <dbReference type="NCBI Taxonomy" id="554065"/>
    <lineage>
        <taxon>Eukaryota</taxon>
        <taxon>Viridiplantae</taxon>
        <taxon>Chlorophyta</taxon>
        <taxon>core chlorophytes</taxon>
        <taxon>Trebouxiophyceae</taxon>
        <taxon>Chlorellales</taxon>
        <taxon>Chlorellaceae</taxon>
        <taxon>Chlorella clade</taxon>
        <taxon>Chlorella</taxon>
    </lineage>
</organism>
<protein>
    <recommendedName>
        <fullName evidence="8">ABC transporter domain-containing protein</fullName>
    </recommendedName>
</protein>
<dbReference type="OrthoDB" id="422637at2759"/>
<keyword evidence="10" id="KW-1185">Reference proteome</keyword>
<evidence type="ECO:0000256" key="5">
    <source>
        <dbReference type="ARBA" id="ARBA00023136"/>
    </source>
</evidence>
<dbReference type="GO" id="GO:0007031">
    <property type="term" value="P:peroxisome organization"/>
    <property type="evidence" value="ECO:0007669"/>
    <property type="project" value="TreeGrafter"/>
</dbReference>
<evidence type="ECO:0000259" key="8">
    <source>
        <dbReference type="PROSITE" id="PS50893"/>
    </source>
</evidence>
<keyword evidence="5 7" id="KW-0472">Membrane</keyword>
<dbReference type="RefSeq" id="XP_005850455.1">
    <property type="nucleotide sequence ID" value="XM_005850393.1"/>
</dbReference>
<keyword evidence="2" id="KW-0813">Transport</keyword>
<sequence length="715" mass="77482">MTAPSGVGVGPLLALLTPKNKRRALGVLALAAAASYGASQYAAQQRRRQRRQQEKRRGGAPDGAGRSRRGSGGGGKALKELLPLLLRVAGRKVLVIALLAVARTALSNRLARLQGYLFRAAFLRRVPLFMRNLAENLALCGVAAALEATNRSWVSHMELQWRRLLTDRLHGTYFADMTYYKLSYVDRRIDTPEQRMCEDVPKLAAGLSDLTRELVAATVDAAFYAYQLRQYSGTHRYTAAILAYVFGVGSFMAVVSPNFGGLFKRQQALEGTHRALQRDLSLRVPAGTNLLVTGPNGAGKSSLFRVLGGLWSLSHGRIYKPGGGGEGAGGLSETIFYVPQRPYVTQGSLQEQLIYPLPATAERRIPEEPLRGLLATVDLQYLLDRAAEQAVPAGCVTVDMEERFCELVKQLGCTCITISHRPALMAFHDIVLSLDGEGGWSLHQGHRSLEAKAEAAARQAGGGASEIDAGFTVPPPPRPASAGGNGKGKGKGKGKARGTDAAAVLSGMAVGKAEEEEMLGDGNEGFSVDIEEALYRHAAALGITFVTITQARAGRAGSGVARTALVKYHDRELRLTDGEGEAPVINHECALKCIKKDGWNQMCVDDGRADMRGTIYPNDCAWQKCVATTADRESTPRYHLAPLECFSPTTCVLRYKNIVRCKQCGRCDNGFYRKRGACKPCPANCKKCSIRDPKYCGICNEGFAWFPRNGTCMRR</sequence>
<dbReference type="SUPFAM" id="SSF57184">
    <property type="entry name" value="Growth factor receptor domain"/>
    <property type="match status" value="1"/>
</dbReference>
<dbReference type="GO" id="GO:0042760">
    <property type="term" value="P:very long-chain fatty acid catabolic process"/>
    <property type="evidence" value="ECO:0007669"/>
    <property type="project" value="TreeGrafter"/>
</dbReference>
<feature type="domain" description="ABC transporter" evidence="8">
    <location>
        <begin position="257"/>
        <end position="602"/>
    </location>
</feature>
<dbReference type="InterPro" id="IPR011527">
    <property type="entry name" value="ABC1_TM_dom"/>
</dbReference>
<dbReference type="GO" id="GO:0016887">
    <property type="term" value="F:ATP hydrolysis activity"/>
    <property type="evidence" value="ECO:0007669"/>
    <property type="project" value="InterPro"/>
</dbReference>
<keyword evidence="3 7" id="KW-0812">Transmembrane</keyword>
<dbReference type="AlphaFoldDB" id="E1Z731"/>
<dbReference type="Proteomes" id="UP000008141">
    <property type="component" value="Unassembled WGS sequence"/>
</dbReference>
<dbReference type="SUPFAM" id="SSF52540">
    <property type="entry name" value="P-loop containing nucleoside triphosphate hydrolases"/>
    <property type="match status" value="1"/>
</dbReference>
<proteinExistence type="inferred from homology"/>
<feature type="transmembrane region" description="Helical" evidence="7">
    <location>
        <begin position="24"/>
        <end position="43"/>
    </location>
</feature>
<dbReference type="InterPro" id="IPR003439">
    <property type="entry name" value="ABC_transporter-like_ATP-bd"/>
</dbReference>
<reference evidence="9 10" key="1">
    <citation type="journal article" date="2010" name="Plant Cell">
        <title>The Chlorella variabilis NC64A genome reveals adaptation to photosymbiosis, coevolution with viruses, and cryptic sex.</title>
        <authorList>
            <person name="Blanc G."/>
            <person name="Duncan G."/>
            <person name="Agarkova I."/>
            <person name="Borodovsky M."/>
            <person name="Gurnon J."/>
            <person name="Kuo A."/>
            <person name="Lindquist E."/>
            <person name="Lucas S."/>
            <person name="Pangilinan J."/>
            <person name="Polle J."/>
            <person name="Salamov A."/>
            <person name="Terry A."/>
            <person name="Yamada T."/>
            <person name="Dunigan D.D."/>
            <person name="Grigoriev I.V."/>
            <person name="Claverie J.M."/>
            <person name="Van Etten J.L."/>
        </authorList>
    </citation>
    <scope>NUCLEOTIDE SEQUENCE [LARGE SCALE GENOMIC DNA]</scope>
    <source>
        <strain evidence="9 10">NC64A</strain>
    </source>
</reference>
<evidence type="ECO:0000256" key="2">
    <source>
        <dbReference type="ARBA" id="ARBA00022448"/>
    </source>
</evidence>
<evidence type="ECO:0000256" key="6">
    <source>
        <dbReference type="SAM" id="MobiDB-lite"/>
    </source>
</evidence>
<dbReference type="PANTHER" id="PTHR11384:SF56">
    <property type="entry name" value="ABC TRANSPORTER D FAMILY MEMBER 1"/>
    <property type="match status" value="1"/>
</dbReference>
<evidence type="ECO:0000256" key="7">
    <source>
        <dbReference type="SAM" id="Phobius"/>
    </source>
</evidence>
<comment type="similarity">
    <text evidence="1">Belongs to the ABC transporter superfamily. ABCD family. Peroxisomal fatty acyl CoA transporter (TC 3.A.1.203) subfamily.</text>
</comment>
<dbReference type="GO" id="GO:0140359">
    <property type="term" value="F:ABC-type transporter activity"/>
    <property type="evidence" value="ECO:0007669"/>
    <property type="project" value="InterPro"/>
</dbReference>
<dbReference type="GO" id="GO:0015910">
    <property type="term" value="P:long-chain fatty acid import into peroxisome"/>
    <property type="evidence" value="ECO:0007669"/>
    <property type="project" value="TreeGrafter"/>
</dbReference>
<dbReference type="GO" id="GO:0005524">
    <property type="term" value="F:ATP binding"/>
    <property type="evidence" value="ECO:0007669"/>
    <property type="project" value="InterPro"/>
</dbReference>